<dbReference type="Proteomes" id="UP000176751">
    <property type="component" value="Unassembled WGS sequence"/>
</dbReference>
<proteinExistence type="predicted"/>
<dbReference type="STRING" id="1797737.A2196_01535"/>
<evidence type="ECO:0000313" key="2">
    <source>
        <dbReference type="Proteomes" id="UP000176751"/>
    </source>
</evidence>
<evidence type="ECO:0000313" key="1">
    <source>
        <dbReference type="EMBL" id="OGE02492.1"/>
    </source>
</evidence>
<accession>A0A1F5HEL6</accession>
<reference evidence="1 2" key="1">
    <citation type="journal article" date="2016" name="Nat. Commun.">
        <title>Thousands of microbial genomes shed light on interconnected biogeochemical processes in an aquifer system.</title>
        <authorList>
            <person name="Anantharaman K."/>
            <person name="Brown C.T."/>
            <person name="Hug L.A."/>
            <person name="Sharon I."/>
            <person name="Castelle C.J."/>
            <person name="Probst A.J."/>
            <person name="Thomas B.C."/>
            <person name="Singh A."/>
            <person name="Wilkins M.J."/>
            <person name="Karaoz U."/>
            <person name="Brodie E.L."/>
            <person name="Williams K.H."/>
            <person name="Hubbard S.S."/>
            <person name="Banfield J.F."/>
        </authorList>
    </citation>
    <scope>NUCLEOTIDE SEQUENCE [LARGE SCALE GENOMIC DNA]</scope>
</reference>
<dbReference type="EMBL" id="MFCA01000013">
    <property type="protein sequence ID" value="OGE02492.1"/>
    <property type="molecule type" value="Genomic_DNA"/>
</dbReference>
<gene>
    <name evidence="1" type="ORF">A2196_01535</name>
</gene>
<dbReference type="AlphaFoldDB" id="A0A1F5HEL6"/>
<name>A0A1F5HEL6_9BACT</name>
<protein>
    <submittedName>
        <fullName evidence="1">Uncharacterized protein</fullName>
    </submittedName>
</protein>
<organism evidence="1 2">
    <name type="scientific">Candidatus Curtissbacteria bacterium RIFOXYA1_FULL_41_14</name>
    <dbReference type="NCBI Taxonomy" id="1797737"/>
    <lineage>
        <taxon>Bacteria</taxon>
        <taxon>Candidatus Curtissiibacteriota</taxon>
    </lineage>
</organism>
<comment type="caution">
    <text evidence="1">The sequence shown here is derived from an EMBL/GenBank/DDBJ whole genome shotgun (WGS) entry which is preliminary data.</text>
</comment>
<sequence>MYEQLAQKIIVTHYSPDFDGIPAIWLLKKFHPDFKSAKIAFVPAGDSTYNNESVDSNPDILHVDVGMGKFDHHHTDSHTCAAKLIHEWLVKEGYISQDDEAVTRLVEVITQIDHGWDNYKWCEPADDRYEFLFHNVLLGWKILYPKQDEKYIEWTINALEAIYKLLQLKVIAEREIREGKKFKTRWGEGVAVYTHNDLILDLAIKNGYAVVLRKDPDRGNVRVNGSNTKNVDLTGAYELVREKDPEATWFLHSSKVLLRNGSSRNPVMKPTKLTIDEMVEILEKA</sequence>